<accession>A0A3T0II14</accession>
<dbReference type="EMBL" id="MK288022">
    <property type="protein sequence ID" value="AZU99037.1"/>
    <property type="molecule type" value="Genomic_DNA"/>
</dbReference>
<sequence length="79" mass="9209">MNTMQKSMFIDALATRKENLKKSVEDAKKESKDLNIFQTYQKGMIDGAVMAVEEEIKCIETYLTYLQECEIEELQKTLH</sequence>
<proteinExistence type="predicted"/>
<reference evidence="1 2" key="1">
    <citation type="submission" date="2018-12" db="EMBL/GenBank/DDBJ databases">
        <title>Characterization of novel siphovirus infecting Emetic Bacillus cereus.</title>
        <authorList>
            <person name="Hu X."/>
            <person name="Wan X."/>
            <person name="Geng P."/>
            <person name="Yuan Z."/>
        </authorList>
    </citation>
    <scope>NUCLEOTIDE SEQUENCE [LARGE SCALE GENOMIC DNA]</scope>
</reference>
<dbReference type="Proteomes" id="UP000288674">
    <property type="component" value="Segment"/>
</dbReference>
<evidence type="ECO:0000313" key="1">
    <source>
        <dbReference type="EMBL" id="AZU99037.1"/>
    </source>
</evidence>
<evidence type="ECO:0000313" key="2">
    <source>
        <dbReference type="Proteomes" id="UP000288674"/>
    </source>
</evidence>
<gene>
    <name evidence="1" type="ORF">pW4_15</name>
</gene>
<protein>
    <submittedName>
        <fullName evidence="1">Uncharacterized protein</fullName>
    </submittedName>
</protein>
<keyword evidence="2" id="KW-1185">Reference proteome</keyword>
<name>A0A3T0II14_9CAUD</name>
<organism evidence="1 2">
    <name type="scientific">Bacillus phage pW4</name>
    <dbReference type="NCBI Taxonomy" id="2500560"/>
    <lineage>
        <taxon>Viruses</taxon>
        <taxon>Duplodnaviria</taxon>
        <taxon>Heunggongvirae</taxon>
        <taxon>Uroviricota</taxon>
        <taxon>Caudoviricetes</taxon>
        <taxon>Sejongvirinae</taxon>
        <taxon>Yihwangvirus</taxon>
        <taxon>Yihwangvirus pW4</taxon>
    </lineage>
</organism>